<feature type="region of interest" description="Disordered" evidence="1">
    <location>
        <begin position="17"/>
        <end position="46"/>
    </location>
</feature>
<comment type="caution">
    <text evidence="2">The sequence shown here is derived from an EMBL/GenBank/DDBJ whole genome shotgun (WGS) entry which is preliminary data.</text>
</comment>
<dbReference type="InterPro" id="IPR009414">
    <property type="entry name" value="DUF1064"/>
</dbReference>
<sequence>MSLRDFLDLRARTAGLPTQQQLRDQPRLPKGRSKYGNRKVQEGDLTFDSKAEHRRWHQLLVLQRACEIAELQRQVRYELIPATVGPDGKKRRATAYVADFVYRTKDGKVVVEDVKGVATPEFKLKRKLMLERHGVEVQEVRS</sequence>
<evidence type="ECO:0000313" key="2">
    <source>
        <dbReference type="EMBL" id="PIM51935.1"/>
    </source>
</evidence>
<name>A0A2G9C6G8_9BURK</name>
<accession>A0A2G9C6G8</accession>
<keyword evidence="3" id="KW-1185">Reference proteome</keyword>
<dbReference type="EMBL" id="PEOG01000050">
    <property type="protein sequence ID" value="PIM51935.1"/>
    <property type="molecule type" value="Genomic_DNA"/>
</dbReference>
<dbReference type="OrthoDB" id="6688892at2"/>
<evidence type="ECO:0008006" key="4">
    <source>
        <dbReference type="Google" id="ProtNLM"/>
    </source>
</evidence>
<gene>
    <name evidence="2" type="ORF">CS062_17490</name>
</gene>
<protein>
    <recommendedName>
        <fullName evidence="4">DUF1064 domain-containing protein</fullName>
    </recommendedName>
</protein>
<dbReference type="Proteomes" id="UP000231501">
    <property type="component" value="Unassembled WGS sequence"/>
</dbReference>
<proteinExistence type="predicted"/>
<evidence type="ECO:0000256" key="1">
    <source>
        <dbReference type="SAM" id="MobiDB-lite"/>
    </source>
</evidence>
<reference evidence="2 3" key="1">
    <citation type="submission" date="2017-11" db="EMBL/GenBank/DDBJ databases">
        <title>Draft genome sequence of Mitsuaria sp. HWN-4.</title>
        <authorList>
            <person name="Gundlapally S.R."/>
        </authorList>
    </citation>
    <scope>NUCLEOTIDE SEQUENCE [LARGE SCALE GENOMIC DNA]</scope>
    <source>
        <strain evidence="2 3">HWN-4</strain>
    </source>
</reference>
<dbReference type="AlphaFoldDB" id="A0A2G9C6G8"/>
<dbReference type="Pfam" id="PF06356">
    <property type="entry name" value="DUF1064"/>
    <property type="match status" value="1"/>
</dbReference>
<evidence type="ECO:0000313" key="3">
    <source>
        <dbReference type="Proteomes" id="UP000231501"/>
    </source>
</evidence>
<organism evidence="2 3">
    <name type="scientific">Roseateles chitinivorans</name>
    <dbReference type="NCBI Taxonomy" id="2917965"/>
    <lineage>
        <taxon>Bacteria</taxon>
        <taxon>Pseudomonadati</taxon>
        <taxon>Pseudomonadota</taxon>
        <taxon>Betaproteobacteria</taxon>
        <taxon>Burkholderiales</taxon>
        <taxon>Sphaerotilaceae</taxon>
        <taxon>Roseateles</taxon>
    </lineage>
</organism>